<feature type="transmembrane region" description="Helical" evidence="1">
    <location>
        <begin position="217"/>
        <end position="238"/>
    </location>
</feature>
<feature type="transmembrane region" description="Helical" evidence="1">
    <location>
        <begin position="163"/>
        <end position="187"/>
    </location>
</feature>
<feature type="transmembrane region" description="Helical" evidence="1">
    <location>
        <begin position="55"/>
        <end position="79"/>
    </location>
</feature>
<reference evidence="2 3" key="1">
    <citation type="submission" date="2023-11" db="EMBL/GenBank/DDBJ databases">
        <title>Novel species in genus Nocardioides.</title>
        <authorList>
            <person name="Zhou H."/>
        </authorList>
    </citation>
    <scope>NUCLEOTIDE SEQUENCE [LARGE SCALE GENOMIC DNA]</scope>
    <source>
        <strain evidence="2 3">S-58</strain>
    </source>
</reference>
<accession>A0ABU5KC09</accession>
<feature type="transmembrane region" description="Helical" evidence="1">
    <location>
        <begin position="91"/>
        <end position="115"/>
    </location>
</feature>
<evidence type="ECO:0000256" key="1">
    <source>
        <dbReference type="SAM" id="Phobius"/>
    </source>
</evidence>
<dbReference type="EMBL" id="JAXQPW010000002">
    <property type="protein sequence ID" value="MDZ5662105.1"/>
    <property type="molecule type" value="Genomic_DNA"/>
</dbReference>
<dbReference type="RefSeq" id="WP_322424234.1">
    <property type="nucleotide sequence ID" value="NZ_JAXQPW010000002.1"/>
</dbReference>
<keyword evidence="1" id="KW-0812">Transmembrane</keyword>
<comment type="caution">
    <text evidence="2">The sequence shown here is derived from an EMBL/GenBank/DDBJ whole genome shotgun (WGS) entry which is preliminary data.</text>
</comment>
<protein>
    <submittedName>
        <fullName evidence="2">Uncharacterized protein</fullName>
    </submittedName>
</protein>
<keyword evidence="3" id="KW-1185">Reference proteome</keyword>
<evidence type="ECO:0000313" key="3">
    <source>
        <dbReference type="Proteomes" id="UP001291999"/>
    </source>
</evidence>
<dbReference type="Proteomes" id="UP001291999">
    <property type="component" value="Unassembled WGS sequence"/>
</dbReference>
<feature type="transmembrane region" description="Helical" evidence="1">
    <location>
        <begin position="121"/>
        <end position="151"/>
    </location>
</feature>
<proteinExistence type="predicted"/>
<feature type="transmembrane region" description="Helical" evidence="1">
    <location>
        <begin position="24"/>
        <end position="43"/>
    </location>
</feature>
<organism evidence="2 3">
    <name type="scientific">Nocardioides renjunii</name>
    <dbReference type="NCBI Taxonomy" id="3095075"/>
    <lineage>
        <taxon>Bacteria</taxon>
        <taxon>Bacillati</taxon>
        <taxon>Actinomycetota</taxon>
        <taxon>Actinomycetes</taxon>
        <taxon>Propionibacteriales</taxon>
        <taxon>Nocardioidaceae</taxon>
        <taxon>Nocardioides</taxon>
    </lineage>
</organism>
<gene>
    <name evidence="2" type="ORF">SFC79_10055</name>
</gene>
<keyword evidence="1" id="KW-0472">Membrane</keyword>
<sequence length="251" mass="27133">MHETTTTASDTDLGLVAREPWHPALWGGLALQLAAVAAAAVLWSDWYDDGLDAPWWADVAGAASAVTALAGGLVAAWWPRRQDRAPVEGAAWLRVCWQLLFVFAIGVVLTILSLFTDGTSWGSVLLISAGIGTMLLPIPTLLLVVGPVVLLTDVRRPGVDARWYDVAAMTALMPWVAVLASSLAWAVPDTGESMTRGDHLAEWIGVVVGTTEPREPWLAWLVRAVTIVFLVILWRAAVVSRRTLAARREVR</sequence>
<evidence type="ECO:0000313" key="2">
    <source>
        <dbReference type="EMBL" id="MDZ5662105.1"/>
    </source>
</evidence>
<keyword evidence="1" id="KW-1133">Transmembrane helix</keyword>
<name>A0ABU5KC09_9ACTN</name>